<dbReference type="PROSITE" id="PS50068">
    <property type="entry name" value="LDLRA_2"/>
    <property type="match status" value="3"/>
</dbReference>
<feature type="disulfide bond" evidence="8">
    <location>
        <begin position="156"/>
        <end position="171"/>
    </location>
</feature>
<feature type="region of interest" description="Disordered" evidence="9">
    <location>
        <begin position="1"/>
        <end position="41"/>
    </location>
</feature>
<feature type="non-terminal residue" evidence="10">
    <location>
        <position position="172"/>
    </location>
</feature>
<dbReference type="PRINTS" id="PR00261">
    <property type="entry name" value="LDLRECEPTOR"/>
</dbReference>
<keyword evidence="6" id="KW-0472">Membrane</keyword>
<evidence type="ECO:0000256" key="1">
    <source>
        <dbReference type="ARBA" id="ARBA00004167"/>
    </source>
</evidence>
<feature type="disulfide bond" evidence="8">
    <location>
        <begin position="51"/>
        <end position="63"/>
    </location>
</feature>
<evidence type="ECO:0000256" key="6">
    <source>
        <dbReference type="ARBA" id="ARBA00023136"/>
    </source>
</evidence>
<organism evidence="10 11">
    <name type="scientific">Meganyctiphanes norvegica</name>
    <name type="common">Northern krill</name>
    <name type="synonym">Thysanopoda norvegica</name>
    <dbReference type="NCBI Taxonomy" id="48144"/>
    <lineage>
        <taxon>Eukaryota</taxon>
        <taxon>Metazoa</taxon>
        <taxon>Ecdysozoa</taxon>
        <taxon>Arthropoda</taxon>
        <taxon>Crustacea</taxon>
        <taxon>Multicrustacea</taxon>
        <taxon>Malacostraca</taxon>
        <taxon>Eumalacostraca</taxon>
        <taxon>Eucarida</taxon>
        <taxon>Euphausiacea</taxon>
        <taxon>Euphausiidae</taxon>
        <taxon>Meganyctiphanes</taxon>
    </lineage>
</organism>
<feature type="disulfide bond" evidence="8">
    <location>
        <begin position="96"/>
        <end position="114"/>
    </location>
</feature>
<evidence type="ECO:0000256" key="3">
    <source>
        <dbReference type="ARBA" id="ARBA00022692"/>
    </source>
</evidence>
<dbReference type="Gene3D" id="4.10.400.10">
    <property type="entry name" value="Low-density Lipoprotein Receptor"/>
    <property type="match status" value="3"/>
</dbReference>
<evidence type="ECO:0000256" key="4">
    <source>
        <dbReference type="ARBA" id="ARBA00022737"/>
    </source>
</evidence>
<dbReference type="GO" id="GO:0016192">
    <property type="term" value="P:vesicle-mediated transport"/>
    <property type="evidence" value="ECO:0007669"/>
    <property type="project" value="UniProtKB-ARBA"/>
</dbReference>
<dbReference type="InterPro" id="IPR050685">
    <property type="entry name" value="LDLR"/>
</dbReference>
<dbReference type="Proteomes" id="UP001497623">
    <property type="component" value="Unassembled WGS sequence"/>
</dbReference>
<comment type="subcellular location">
    <subcellularLocation>
        <location evidence="2">Endomembrane system</location>
    </subcellularLocation>
    <subcellularLocation>
        <location evidence="1">Membrane</location>
        <topology evidence="1">Single-pass membrane protein</topology>
    </subcellularLocation>
</comment>
<keyword evidence="3" id="KW-0812">Transmembrane</keyword>
<evidence type="ECO:0000256" key="5">
    <source>
        <dbReference type="ARBA" id="ARBA00022989"/>
    </source>
</evidence>
<keyword evidence="5" id="KW-1133">Transmembrane helix</keyword>
<dbReference type="SMART" id="SM00192">
    <property type="entry name" value="LDLa"/>
    <property type="match status" value="3"/>
</dbReference>
<dbReference type="Pfam" id="PF00057">
    <property type="entry name" value="Ldl_recept_a"/>
    <property type="match status" value="3"/>
</dbReference>
<dbReference type="PROSITE" id="PS01209">
    <property type="entry name" value="LDLRA_1"/>
    <property type="match status" value="1"/>
</dbReference>
<feature type="non-terminal residue" evidence="10">
    <location>
        <position position="1"/>
    </location>
</feature>
<dbReference type="GO" id="GO:0012505">
    <property type="term" value="C:endomembrane system"/>
    <property type="evidence" value="ECO:0007669"/>
    <property type="project" value="UniProtKB-SubCell"/>
</dbReference>
<dbReference type="SUPFAM" id="SSF57424">
    <property type="entry name" value="LDL receptor-like module"/>
    <property type="match status" value="3"/>
</dbReference>
<reference evidence="10 11" key="1">
    <citation type="submission" date="2024-05" db="EMBL/GenBank/DDBJ databases">
        <authorList>
            <person name="Wallberg A."/>
        </authorList>
    </citation>
    <scope>NUCLEOTIDE SEQUENCE [LARGE SCALE GENOMIC DNA]</scope>
</reference>
<dbReference type="InterPro" id="IPR002172">
    <property type="entry name" value="LDrepeatLR_classA_rpt"/>
</dbReference>
<keyword evidence="4" id="KW-0677">Repeat</keyword>
<accession>A0AAV2RKC5</accession>
<evidence type="ECO:0000256" key="7">
    <source>
        <dbReference type="ARBA" id="ARBA00023157"/>
    </source>
</evidence>
<dbReference type="CDD" id="cd00112">
    <property type="entry name" value="LDLa"/>
    <property type="match status" value="2"/>
</dbReference>
<proteinExistence type="predicted"/>
<evidence type="ECO:0000256" key="8">
    <source>
        <dbReference type="PROSITE-ProRule" id="PRU00124"/>
    </source>
</evidence>
<dbReference type="EMBL" id="CAXKWB010026123">
    <property type="protein sequence ID" value="CAL4129561.1"/>
    <property type="molecule type" value="Genomic_DNA"/>
</dbReference>
<dbReference type="AlphaFoldDB" id="A0AAV2RKC5"/>
<feature type="compositionally biased region" description="Basic and acidic residues" evidence="9">
    <location>
        <begin position="26"/>
        <end position="39"/>
    </location>
</feature>
<keyword evidence="11" id="KW-1185">Reference proteome</keyword>
<evidence type="ECO:0000313" key="10">
    <source>
        <dbReference type="EMBL" id="CAL4129561.1"/>
    </source>
</evidence>
<sequence>IQKKKTKRRKTNNKKEKHWNTNKLTQPDEKKLRKQDFKKKNQKMSKNVKKCASVQFQCSNGECISKNLRCNGHIDCPNDMADELMCSKCQRNAFNCGGGECIPLKWECDGEEDCNNGRDELDCRSHGSAATPKSRCGPAGWECFLKDRCISKGKRCDGDMDCDDGSDEVNCQ</sequence>
<gene>
    <name evidence="10" type="ORF">MNOR_LOCUS26319</name>
</gene>
<evidence type="ECO:0000256" key="9">
    <source>
        <dbReference type="SAM" id="MobiDB-lite"/>
    </source>
</evidence>
<comment type="caution">
    <text evidence="8">Lacks conserved residue(s) required for the propagation of feature annotation.</text>
</comment>
<feature type="disulfide bond" evidence="8">
    <location>
        <begin position="108"/>
        <end position="123"/>
    </location>
</feature>
<evidence type="ECO:0000313" key="11">
    <source>
        <dbReference type="Proteomes" id="UP001497623"/>
    </source>
</evidence>
<dbReference type="InterPro" id="IPR036055">
    <property type="entry name" value="LDL_receptor-like_sf"/>
</dbReference>
<dbReference type="InterPro" id="IPR023415">
    <property type="entry name" value="LDLR_class-A_CS"/>
</dbReference>
<feature type="disulfide bond" evidence="8">
    <location>
        <begin position="89"/>
        <end position="101"/>
    </location>
</feature>
<evidence type="ECO:0000256" key="2">
    <source>
        <dbReference type="ARBA" id="ARBA00004308"/>
    </source>
</evidence>
<dbReference type="PANTHER" id="PTHR24270">
    <property type="entry name" value="LOW-DENSITY LIPOPROTEIN RECEPTOR-RELATED"/>
    <property type="match status" value="1"/>
</dbReference>
<feature type="disulfide bond" evidence="8">
    <location>
        <begin position="58"/>
        <end position="76"/>
    </location>
</feature>
<protein>
    <submittedName>
        <fullName evidence="10">Uncharacterized protein</fullName>
    </submittedName>
</protein>
<name>A0AAV2RKC5_MEGNR</name>
<feature type="compositionally biased region" description="Basic residues" evidence="9">
    <location>
        <begin position="1"/>
        <end position="17"/>
    </location>
</feature>
<comment type="caution">
    <text evidence="10">The sequence shown here is derived from an EMBL/GenBank/DDBJ whole genome shotgun (WGS) entry which is preliminary data.</text>
</comment>
<keyword evidence="7 8" id="KW-1015">Disulfide bond</keyword>
<dbReference type="GO" id="GO:0005886">
    <property type="term" value="C:plasma membrane"/>
    <property type="evidence" value="ECO:0007669"/>
    <property type="project" value="TreeGrafter"/>
</dbReference>